<dbReference type="Proteomes" id="UP000294980">
    <property type="component" value="Unassembled WGS sequence"/>
</dbReference>
<dbReference type="InterPro" id="IPR036259">
    <property type="entry name" value="MFS_trans_sf"/>
</dbReference>
<dbReference type="GO" id="GO:0005886">
    <property type="term" value="C:plasma membrane"/>
    <property type="evidence" value="ECO:0007669"/>
    <property type="project" value="TreeGrafter"/>
</dbReference>
<reference evidence="3 4" key="1">
    <citation type="submission" date="2019-03" db="EMBL/GenBank/DDBJ databases">
        <title>Genomic Encyclopedia of Type Strains, Phase IV (KMG-IV): sequencing the most valuable type-strain genomes for metagenomic binning, comparative biology and taxonomic classification.</title>
        <authorList>
            <person name="Goeker M."/>
        </authorList>
    </citation>
    <scope>NUCLEOTIDE SEQUENCE [LARGE SCALE GENOMIC DNA]</scope>
    <source>
        <strain evidence="3 4">DSM 23344</strain>
    </source>
</reference>
<feature type="transmembrane region" description="Helical" evidence="2">
    <location>
        <begin position="346"/>
        <end position="364"/>
    </location>
</feature>
<dbReference type="SUPFAM" id="SSF103473">
    <property type="entry name" value="MFS general substrate transporter"/>
    <property type="match status" value="1"/>
</dbReference>
<dbReference type="PANTHER" id="PTHR11328">
    <property type="entry name" value="MAJOR FACILITATOR SUPERFAMILY DOMAIN-CONTAINING PROTEIN"/>
    <property type="match status" value="1"/>
</dbReference>
<dbReference type="Gene3D" id="1.20.1250.20">
    <property type="entry name" value="MFS general substrate transporter like domains"/>
    <property type="match status" value="1"/>
</dbReference>
<feature type="transmembrane region" description="Helical" evidence="2">
    <location>
        <begin position="221"/>
        <end position="241"/>
    </location>
</feature>
<dbReference type="EMBL" id="SLWX01000009">
    <property type="protein sequence ID" value="TCO75402.1"/>
    <property type="molecule type" value="Genomic_DNA"/>
</dbReference>
<keyword evidence="2" id="KW-0812">Transmembrane</keyword>
<comment type="caution">
    <text evidence="3">The sequence shown here is derived from an EMBL/GenBank/DDBJ whole genome shotgun (WGS) entry which is preliminary data.</text>
</comment>
<feature type="transmembrane region" description="Helical" evidence="2">
    <location>
        <begin position="315"/>
        <end position="334"/>
    </location>
</feature>
<feature type="transmembrane region" description="Helical" evidence="2">
    <location>
        <begin position="143"/>
        <end position="166"/>
    </location>
</feature>
<sequence>MRTPFRIRSEADRRLTEGFTGSQTMARLRELLGNRFMLTIKSRVAYGAGGAVYAIKEAAYTMFVLLFYTQVLGLNGTMTGIVISLSLVWDGISDPLAGTLSDRLRSRFGRRHPFMLASILPMGLGFIGLFSPPTTVTASTPMLAGWLLFWSLWVRTFITTFTIPHLALSAEITRDYHERSQILGARLAFLFLFSVLIPAVALLLVFTGEGGSDGRFERDNYPLYGALSCAAVWLMAGITTVGTRRHIRSSLDIAGAPANRGTLRNLTLDIRRTLANSSFRLVLGYEIANMVAYGTVATLNMLVWTYYWEFSTREVSIILSVPSLLAVALVMMTLTPLSRRFEKFQLMQLSVAGIILNCLWLYPLRMLDLLPPNGTAVIFALNFLFMLIFMYCFLLRAIQTQSIIADITDEHEFEHELKQEGGFFAAANFVNKFASIFGPVYGGVVLDVIGLTGDMRPGNVPAPVLDGLAWAFGLGTLPGFVIALLLVLRLDLTRARVEDLQRRNRERESARRRA</sequence>
<evidence type="ECO:0000256" key="2">
    <source>
        <dbReference type="SAM" id="Phobius"/>
    </source>
</evidence>
<feature type="transmembrane region" description="Helical" evidence="2">
    <location>
        <begin position="187"/>
        <end position="206"/>
    </location>
</feature>
<accession>A0A4R2KRL1</accession>
<dbReference type="InterPro" id="IPR039672">
    <property type="entry name" value="MFS_2"/>
</dbReference>
<keyword evidence="4" id="KW-1185">Reference proteome</keyword>
<keyword evidence="2" id="KW-0472">Membrane</keyword>
<feature type="transmembrane region" description="Helical" evidence="2">
    <location>
        <begin position="44"/>
        <end position="68"/>
    </location>
</feature>
<feature type="transmembrane region" description="Helical" evidence="2">
    <location>
        <begin position="433"/>
        <end position="453"/>
    </location>
</feature>
<dbReference type="PANTHER" id="PTHR11328:SF24">
    <property type="entry name" value="MAJOR FACILITATOR SUPERFAMILY (MFS) PROFILE DOMAIN-CONTAINING PROTEIN"/>
    <property type="match status" value="1"/>
</dbReference>
<evidence type="ECO:0000313" key="4">
    <source>
        <dbReference type="Proteomes" id="UP000294980"/>
    </source>
</evidence>
<dbReference type="AlphaFoldDB" id="A0A4R2KRL1"/>
<dbReference type="Pfam" id="PF13347">
    <property type="entry name" value="MFS_2"/>
    <property type="match status" value="1"/>
</dbReference>
<name>A0A4R2KRL1_9GAMM</name>
<feature type="transmembrane region" description="Helical" evidence="2">
    <location>
        <begin position="376"/>
        <end position="394"/>
    </location>
</feature>
<comment type="similarity">
    <text evidence="1">Belongs to the sodium:galactoside symporter (TC 2.A.2) family.</text>
</comment>
<proteinExistence type="inferred from homology"/>
<feature type="transmembrane region" description="Helical" evidence="2">
    <location>
        <begin position="74"/>
        <end position="92"/>
    </location>
</feature>
<feature type="transmembrane region" description="Helical" evidence="2">
    <location>
        <begin position="281"/>
        <end position="303"/>
    </location>
</feature>
<protein>
    <submittedName>
        <fullName evidence="3">GPH family glycoside/pentoside/hexuronide:cation symporter</fullName>
    </submittedName>
</protein>
<evidence type="ECO:0000313" key="3">
    <source>
        <dbReference type="EMBL" id="TCO75402.1"/>
    </source>
</evidence>
<organism evidence="3 4">
    <name type="scientific">Chromatocurvus halotolerans</name>
    <dbReference type="NCBI Taxonomy" id="1132028"/>
    <lineage>
        <taxon>Bacteria</taxon>
        <taxon>Pseudomonadati</taxon>
        <taxon>Pseudomonadota</taxon>
        <taxon>Gammaproteobacteria</taxon>
        <taxon>Cellvibrionales</taxon>
        <taxon>Halieaceae</taxon>
        <taxon>Chromatocurvus</taxon>
    </lineage>
</organism>
<dbReference type="GO" id="GO:0008643">
    <property type="term" value="P:carbohydrate transport"/>
    <property type="evidence" value="ECO:0007669"/>
    <property type="project" value="InterPro"/>
</dbReference>
<feature type="transmembrane region" description="Helical" evidence="2">
    <location>
        <begin position="113"/>
        <end position="131"/>
    </location>
</feature>
<feature type="transmembrane region" description="Helical" evidence="2">
    <location>
        <begin position="468"/>
        <end position="488"/>
    </location>
</feature>
<evidence type="ECO:0000256" key="1">
    <source>
        <dbReference type="ARBA" id="ARBA00009617"/>
    </source>
</evidence>
<keyword evidence="2" id="KW-1133">Transmembrane helix</keyword>
<dbReference type="GO" id="GO:0015293">
    <property type="term" value="F:symporter activity"/>
    <property type="evidence" value="ECO:0007669"/>
    <property type="project" value="InterPro"/>
</dbReference>
<gene>
    <name evidence="3" type="ORF">EV688_109126</name>
</gene>